<keyword evidence="2" id="KW-1133">Transmembrane helix</keyword>
<evidence type="ECO:0000256" key="2">
    <source>
        <dbReference type="SAM" id="Phobius"/>
    </source>
</evidence>
<organism evidence="3 4">
    <name type="scientific">Anolis carolinensis</name>
    <name type="common">Green anole</name>
    <name type="synonym">American chameleon</name>
    <dbReference type="NCBI Taxonomy" id="28377"/>
    <lineage>
        <taxon>Eukaryota</taxon>
        <taxon>Metazoa</taxon>
        <taxon>Chordata</taxon>
        <taxon>Craniata</taxon>
        <taxon>Vertebrata</taxon>
        <taxon>Euteleostomi</taxon>
        <taxon>Lepidosauria</taxon>
        <taxon>Squamata</taxon>
        <taxon>Bifurcata</taxon>
        <taxon>Unidentata</taxon>
        <taxon>Episquamata</taxon>
        <taxon>Toxicofera</taxon>
        <taxon>Iguania</taxon>
        <taxon>Dactyloidae</taxon>
        <taxon>Anolis</taxon>
    </lineage>
</organism>
<feature type="compositionally biased region" description="Basic and acidic residues" evidence="1">
    <location>
        <begin position="382"/>
        <end position="396"/>
    </location>
</feature>
<dbReference type="GeneID" id="100551533"/>
<dbReference type="Ensembl" id="ENSACAT00000009702.4">
    <property type="protein sequence ID" value="ENSACAP00000009505.4"/>
    <property type="gene ID" value="ENSACAG00000009719.4"/>
</dbReference>
<accession>G1KJ83</accession>
<reference evidence="3" key="3">
    <citation type="submission" date="2025-09" db="UniProtKB">
        <authorList>
            <consortium name="Ensembl"/>
        </authorList>
    </citation>
    <scope>IDENTIFICATION</scope>
</reference>
<feature type="transmembrane region" description="Helical" evidence="2">
    <location>
        <begin position="280"/>
        <end position="302"/>
    </location>
</feature>
<evidence type="ECO:0000313" key="4">
    <source>
        <dbReference type="Proteomes" id="UP000001646"/>
    </source>
</evidence>
<dbReference type="OrthoDB" id="9045695at2759"/>
<dbReference type="HOGENOM" id="CLU_071851_0_0_1"/>
<dbReference type="eggNOG" id="ENOG502SQ83">
    <property type="taxonomic scope" value="Eukaryota"/>
</dbReference>
<dbReference type="GeneTree" id="ENSGT00530000068641"/>
<dbReference type="AlphaFoldDB" id="G1KJ83"/>
<reference evidence="3 4" key="1">
    <citation type="submission" date="2009-12" db="EMBL/GenBank/DDBJ databases">
        <title>The Genome Sequence of Anolis carolinensis (Green Anole Lizard).</title>
        <authorList>
            <consortium name="The Genome Sequencing Platform"/>
            <person name="Di Palma F."/>
            <person name="Alfoldi J."/>
            <person name="Heiman D."/>
            <person name="Young S."/>
            <person name="Grabherr M."/>
            <person name="Johnson J."/>
            <person name="Lander E.S."/>
            <person name="Lindblad-Toh K."/>
        </authorList>
    </citation>
    <scope>NUCLEOTIDE SEQUENCE [LARGE SCALE GENOMIC DNA]</scope>
    <source>
        <strain evidence="3 4">JBL SC #1</strain>
    </source>
</reference>
<gene>
    <name evidence="3" type="primary">LOC100551533</name>
</gene>
<dbReference type="InParanoid" id="G1KJ83"/>
<keyword evidence="4" id="KW-1185">Reference proteome</keyword>
<dbReference type="STRING" id="28377.ENSACAP00000009505"/>
<protein>
    <recommendedName>
        <fullName evidence="5">Ig-like domain-containing protein</fullName>
    </recommendedName>
</protein>
<keyword evidence="2" id="KW-0472">Membrane</keyword>
<evidence type="ECO:0000256" key="1">
    <source>
        <dbReference type="SAM" id="MobiDB-lite"/>
    </source>
</evidence>
<dbReference type="KEGG" id="acs:100551533"/>
<sequence length="421" mass="45885">MRVMWLLHEVSQPSTLLLYFQSVFVLDPFSACSSFPFLFLYLTSFPEWYLGLTAKPDLLLSTQCKKMFKMDVHLFLLLPCLSLILTSIDGQVCSDIIRATGDIGSTVLIPLGIQNISQYSVTNQRNCTYSTNISMGCCSDCDGRICLRKKVLEITNLTENDEGKYTLWSENDSQTFLLRVCELPLVVHIRCLPDGGADLSCEASGQANDSTYWTLNGSRMNDVDACQKDGGKRIILGKGVHGKLVCHRRNSCSSSSIVLSCNEGSDGSLFRPEDLLQNPLFLYILAGCVGGALLLAVLASVITCCCMKSKHHFIPVPAEDEKDEGITLAAISSEGQKSPPNGEHCEAAGAPGDNTANPGTETGEGFKQESKMDLNPTTGAKVESEPKTDEKAEMETEFREVLVDSAALEVIEDCFPDPTNA</sequence>
<name>G1KJ83_ANOCA</name>
<reference evidence="3" key="2">
    <citation type="submission" date="2025-08" db="UniProtKB">
        <authorList>
            <consortium name="Ensembl"/>
        </authorList>
    </citation>
    <scope>IDENTIFICATION</scope>
</reference>
<proteinExistence type="predicted"/>
<feature type="region of interest" description="Disordered" evidence="1">
    <location>
        <begin position="333"/>
        <end position="396"/>
    </location>
</feature>
<evidence type="ECO:0008006" key="5">
    <source>
        <dbReference type="Google" id="ProtNLM"/>
    </source>
</evidence>
<dbReference type="RefSeq" id="XP_003219167.2">
    <property type="nucleotide sequence ID" value="XM_003219119.4"/>
</dbReference>
<evidence type="ECO:0000313" key="3">
    <source>
        <dbReference type="Ensembl" id="ENSACAP00000009505.4"/>
    </source>
</evidence>
<dbReference type="Proteomes" id="UP000001646">
    <property type="component" value="Chromosome 3"/>
</dbReference>
<keyword evidence="2" id="KW-0812">Transmembrane</keyword>
<dbReference type="Bgee" id="ENSACAG00000009719">
    <property type="expression patterns" value="Expressed in adrenal gland and 4 other cell types or tissues"/>
</dbReference>